<dbReference type="Gene3D" id="1.10.287.950">
    <property type="entry name" value="Methyl-accepting chemotaxis protein"/>
    <property type="match status" value="1"/>
</dbReference>
<dbReference type="SUPFAM" id="SSF58104">
    <property type="entry name" value="Methyl-accepting chemotaxis protein (MCP) signaling domain"/>
    <property type="match status" value="1"/>
</dbReference>
<dbReference type="PANTHER" id="PTHR43531:SF14">
    <property type="entry name" value="METHYL-ACCEPTING CHEMOTAXIS PROTEIN I-RELATED"/>
    <property type="match status" value="1"/>
</dbReference>
<dbReference type="Pfam" id="PF00672">
    <property type="entry name" value="HAMP"/>
    <property type="match status" value="1"/>
</dbReference>
<dbReference type="CDD" id="cd06225">
    <property type="entry name" value="HAMP"/>
    <property type="match status" value="1"/>
</dbReference>
<evidence type="ECO:0000256" key="1">
    <source>
        <dbReference type="ARBA" id="ARBA00022481"/>
    </source>
</evidence>
<evidence type="ECO:0000259" key="5">
    <source>
        <dbReference type="PROSITE" id="PS50111"/>
    </source>
</evidence>
<keyword evidence="4" id="KW-0472">Membrane</keyword>
<comment type="similarity">
    <text evidence="2">Belongs to the methyl-accepting chemotaxis (MCP) protein family.</text>
</comment>
<dbReference type="InterPro" id="IPR047347">
    <property type="entry name" value="YvaQ-like_sensor"/>
</dbReference>
<dbReference type="RefSeq" id="WP_390214441.1">
    <property type="nucleotide sequence ID" value="NZ_JBHLXJ010000032.1"/>
</dbReference>
<dbReference type="SMART" id="SM00304">
    <property type="entry name" value="HAMP"/>
    <property type="match status" value="1"/>
</dbReference>
<reference evidence="7 8" key="1">
    <citation type="submission" date="2024-09" db="EMBL/GenBank/DDBJ databases">
        <authorList>
            <person name="Sun Q."/>
            <person name="Mori K."/>
        </authorList>
    </citation>
    <scope>NUCLEOTIDE SEQUENCE [LARGE SCALE GENOMIC DNA]</scope>
    <source>
        <strain evidence="7 8">CCM 8677</strain>
    </source>
</reference>
<feature type="domain" description="Methyl-accepting transducer" evidence="5">
    <location>
        <begin position="269"/>
        <end position="498"/>
    </location>
</feature>
<dbReference type="Pfam" id="PF00015">
    <property type="entry name" value="MCPsignal"/>
    <property type="match status" value="1"/>
</dbReference>
<feature type="domain" description="HAMP" evidence="6">
    <location>
        <begin position="212"/>
        <end position="264"/>
    </location>
</feature>
<keyword evidence="3" id="KW-0807">Transducer</keyword>
<dbReference type="PROSITE" id="PS50885">
    <property type="entry name" value="HAMP"/>
    <property type="match status" value="1"/>
</dbReference>
<evidence type="ECO:0000256" key="4">
    <source>
        <dbReference type="SAM" id="Phobius"/>
    </source>
</evidence>
<dbReference type="PROSITE" id="PS50111">
    <property type="entry name" value="CHEMOTAXIS_TRANSDUC_2"/>
    <property type="match status" value="1"/>
</dbReference>
<evidence type="ECO:0000313" key="8">
    <source>
        <dbReference type="Proteomes" id="UP001589844"/>
    </source>
</evidence>
<feature type="transmembrane region" description="Helical" evidence="4">
    <location>
        <begin position="12"/>
        <end position="31"/>
    </location>
</feature>
<evidence type="ECO:0000313" key="7">
    <source>
        <dbReference type="EMBL" id="MFC0351780.1"/>
    </source>
</evidence>
<name>A0ABV6IJY1_9BURK</name>
<dbReference type="Proteomes" id="UP001589844">
    <property type="component" value="Unassembled WGS sequence"/>
</dbReference>
<evidence type="ECO:0000256" key="2">
    <source>
        <dbReference type="ARBA" id="ARBA00029447"/>
    </source>
</evidence>
<dbReference type="Gene3D" id="6.10.340.10">
    <property type="match status" value="1"/>
</dbReference>
<dbReference type="CDD" id="cd11386">
    <property type="entry name" value="MCP_signal"/>
    <property type="match status" value="1"/>
</dbReference>
<dbReference type="InterPro" id="IPR024478">
    <property type="entry name" value="HlyB_4HB_MCP"/>
</dbReference>
<dbReference type="PANTHER" id="PTHR43531">
    <property type="entry name" value="PROTEIN ICFG"/>
    <property type="match status" value="1"/>
</dbReference>
<dbReference type="InterPro" id="IPR004090">
    <property type="entry name" value="Chemotax_Me-accpt_rcpt"/>
</dbReference>
<dbReference type="SMART" id="SM00283">
    <property type="entry name" value="MA"/>
    <property type="match status" value="1"/>
</dbReference>
<dbReference type="EMBL" id="JBHLXJ010000032">
    <property type="protein sequence ID" value="MFC0351780.1"/>
    <property type="molecule type" value="Genomic_DNA"/>
</dbReference>
<organism evidence="7 8">
    <name type="scientific">Undibacterium danionis</name>
    <dbReference type="NCBI Taxonomy" id="1812100"/>
    <lineage>
        <taxon>Bacteria</taxon>
        <taxon>Pseudomonadati</taxon>
        <taxon>Pseudomonadota</taxon>
        <taxon>Betaproteobacteria</taxon>
        <taxon>Burkholderiales</taxon>
        <taxon>Oxalobacteraceae</taxon>
        <taxon>Undibacterium</taxon>
    </lineage>
</organism>
<dbReference type="CDD" id="cd19411">
    <property type="entry name" value="MCP2201-like_sensor"/>
    <property type="match status" value="1"/>
</dbReference>
<keyword evidence="8" id="KW-1185">Reference proteome</keyword>
<dbReference type="InterPro" id="IPR004089">
    <property type="entry name" value="MCPsignal_dom"/>
</dbReference>
<dbReference type="PRINTS" id="PR00260">
    <property type="entry name" value="CHEMTRNSDUCR"/>
</dbReference>
<evidence type="ECO:0000256" key="3">
    <source>
        <dbReference type="PROSITE-ProRule" id="PRU00284"/>
    </source>
</evidence>
<protein>
    <submittedName>
        <fullName evidence="7">Methyl-accepting chemotaxis protein</fullName>
    </submittedName>
</protein>
<keyword evidence="4" id="KW-1133">Transmembrane helix</keyword>
<evidence type="ECO:0000259" key="6">
    <source>
        <dbReference type="PROSITE" id="PS50885"/>
    </source>
</evidence>
<feature type="transmembrane region" description="Helical" evidence="4">
    <location>
        <begin position="192"/>
        <end position="210"/>
    </location>
</feature>
<sequence>MNFLNLKIGMRLSIGFGLILGLLVTISSVMINKMGVLNANTNTLISQDWVKAKLAGQLLDNVRGSITRVTQIVAVDDPQEATKAQDRLLANINGFNEAIDKLDVLLETRDGKEMLKEIKVARDAYATSIGKVLALVQNGNREEAGKMAFNSTYNSLQSFASEVRDLNDLLQKTFDEKGASSETIYVGTRNQVLLISLFASIVGVCFGWWITRSITKPIDKAVKIAQKIAAGDLTANIEIDTSDETGQLLQALKEMNVSLNNICSQVRKGTDVIASASYQIATGNMDLSSRTEEQASSLQETTASMEELAETVKQNTGNTIHANRLADIASDVAIKGGDAVAEVVVTMDSIDTSAKKIVDIIDVINSIAFQTNILALNAAVEAARAGEQGRGFAVVASEVRNLAQRSASAAKEIKFLIDESVQNVGLGTKLVEQAGSRMREIVESVKRVTEVMSEVSAASQEQMQGIDQVTIAISQIDTVTQKNAALVEEAAAAASTMQNESRNLARVVSVFKLI</sequence>
<dbReference type="InterPro" id="IPR003660">
    <property type="entry name" value="HAMP_dom"/>
</dbReference>
<keyword evidence="1" id="KW-0488">Methylation</keyword>
<accession>A0ABV6IJY1</accession>
<proteinExistence type="inferred from homology"/>
<gene>
    <name evidence="7" type="ORF">ACFFJH_18325</name>
</gene>
<dbReference type="InterPro" id="IPR051310">
    <property type="entry name" value="MCP_chemotaxis"/>
</dbReference>
<dbReference type="Pfam" id="PF12729">
    <property type="entry name" value="4HB_MCP_1"/>
    <property type="match status" value="1"/>
</dbReference>
<keyword evidence="4" id="KW-0812">Transmembrane</keyword>
<comment type="caution">
    <text evidence="7">The sequence shown here is derived from an EMBL/GenBank/DDBJ whole genome shotgun (WGS) entry which is preliminary data.</text>
</comment>